<organism evidence="2 3">
    <name type="scientific">Apiospora aurea</name>
    <dbReference type="NCBI Taxonomy" id="335848"/>
    <lineage>
        <taxon>Eukaryota</taxon>
        <taxon>Fungi</taxon>
        <taxon>Dikarya</taxon>
        <taxon>Ascomycota</taxon>
        <taxon>Pezizomycotina</taxon>
        <taxon>Sordariomycetes</taxon>
        <taxon>Xylariomycetidae</taxon>
        <taxon>Amphisphaeriales</taxon>
        <taxon>Apiosporaceae</taxon>
        <taxon>Apiospora</taxon>
    </lineage>
</organism>
<feature type="compositionally biased region" description="Basic and acidic residues" evidence="1">
    <location>
        <begin position="73"/>
        <end position="84"/>
    </location>
</feature>
<comment type="caution">
    <text evidence="2">The sequence shown here is derived from an EMBL/GenBank/DDBJ whole genome shotgun (WGS) entry which is preliminary data.</text>
</comment>
<gene>
    <name evidence="2" type="ORF">PG986_008184</name>
</gene>
<proteinExistence type="predicted"/>
<evidence type="ECO:0000313" key="2">
    <source>
        <dbReference type="EMBL" id="KAK7952456.1"/>
    </source>
</evidence>
<dbReference type="GeneID" id="92077468"/>
<name>A0ABR1QFG0_9PEZI</name>
<evidence type="ECO:0000256" key="1">
    <source>
        <dbReference type="SAM" id="MobiDB-lite"/>
    </source>
</evidence>
<dbReference type="EMBL" id="JAQQWE010000005">
    <property type="protein sequence ID" value="KAK7952456.1"/>
    <property type="molecule type" value="Genomic_DNA"/>
</dbReference>
<dbReference type="RefSeq" id="XP_066700518.1">
    <property type="nucleotide sequence ID" value="XM_066844406.1"/>
</dbReference>
<keyword evidence="3" id="KW-1185">Reference proteome</keyword>
<protein>
    <submittedName>
        <fullName evidence="2">Uncharacterized protein</fullName>
    </submittedName>
</protein>
<evidence type="ECO:0000313" key="3">
    <source>
        <dbReference type="Proteomes" id="UP001391051"/>
    </source>
</evidence>
<feature type="region of interest" description="Disordered" evidence="1">
    <location>
        <begin position="62"/>
        <end position="113"/>
    </location>
</feature>
<sequence>MCYSEELTTVCSECRTTTTRKPQLLRHRCFDVLKHKRRYGACGRAADRPFTTIVRSGVCRGCRSGKPPPDPLEPYRYHDEDPLRQRKKQQQQQQQRAARTSRRGVVQKEPKKRSWLRRVLPPFCCCFG</sequence>
<reference evidence="2 3" key="1">
    <citation type="submission" date="2023-01" db="EMBL/GenBank/DDBJ databases">
        <title>Analysis of 21 Apiospora genomes using comparative genomics revels a genus with tremendous synthesis potential of carbohydrate active enzymes and secondary metabolites.</title>
        <authorList>
            <person name="Sorensen T."/>
        </authorList>
    </citation>
    <scope>NUCLEOTIDE SEQUENCE [LARGE SCALE GENOMIC DNA]</scope>
    <source>
        <strain evidence="2 3">CBS 24483</strain>
    </source>
</reference>
<accession>A0ABR1QFG0</accession>
<dbReference type="Proteomes" id="UP001391051">
    <property type="component" value="Unassembled WGS sequence"/>
</dbReference>